<keyword evidence="4" id="KW-0378">Hydrolase</keyword>
<dbReference type="STRING" id="561720.SAMN06275492_1224"/>
<dbReference type="AlphaFoldDB" id="A0A1X7K6S8"/>
<evidence type="ECO:0000256" key="1">
    <source>
        <dbReference type="ARBA" id="ARBA00008455"/>
    </source>
</evidence>
<feature type="chain" id="PRO_5012055741" evidence="2">
    <location>
        <begin position="23"/>
        <end position="530"/>
    </location>
</feature>
<name>A0A1X7K6S8_9BACT</name>
<dbReference type="Proteomes" id="UP000193355">
    <property type="component" value="Unassembled WGS sequence"/>
</dbReference>
<gene>
    <name evidence="4" type="ORF">SAMN06275492_1224</name>
</gene>
<dbReference type="InterPro" id="IPR013128">
    <property type="entry name" value="Peptidase_C1A"/>
</dbReference>
<dbReference type="Pfam" id="PF18560">
    <property type="entry name" value="Lectin_like"/>
    <property type="match status" value="1"/>
</dbReference>
<dbReference type="PROSITE" id="PS00639">
    <property type="entry name" value="THIOL_PROTEASE_HIS"/>
    <property type="match status" value="1"/>
</dbReference>
<dbReference type="InterPro" id="IPR040528">
    <property type="entry name" value="Lectin-like"/>
</dbReference>
<dbReference type="SMART" id="SM00645">
    <property type="entry name" value="Pept_C1"/>
    <property type="match status" value="1"/>
</dbReference>
<dbReference type="InterPro" id="IPR000668">
    <property type="entry name" value="Peptidase_C1A_C"/>
</dbReference>
<dbReference type="PANTHER" id="PTHR12411">
    <property type="entry name" value="CYSTEINE PROTEASE FAMILY C1-RELATED"/>
    <property type="match status" value="1"/>
</dbReference>
<dbReference type="PROSITE" id="PS00139">
    <property type="entry name" value="THIOL_PROTEASE_CYS"/>
    <property type="match status" value="1"/>
</dbReference>
<dbReference type="GO" id="GO:0008234">
    <property type="term" value="F:cysteine-type peptidase activity"/>
    <property type="evidence" value="ECO:0007669"/>
    <property type="project" value="InterPro"/>
</dbReference>
<evidence type="ECO:0000256" key="2">
    <source>
        <dbReference type="SAM" id="SignalP"/>
    </source>
</evidence>
<keyword evidence="4" id="KW-0645">Protease</keyword>
<dbReference type="Pfam" id="PF00112">
    <property type="entry name" value="Peptidase_C1"/>
    <property type="match status" value="1"/>
</dbReference>
<dbReference type="InterPro" id="IPR000169">
    <property type="entry name" value="Pept_cys_AS"/>
</dbReference>
<evidence type="ECO:0000313" key="5">
    <source>
        <dbReference type="Proteomes" id="UP000193355"/>
    </source>
</evidence>
<evidence type="ECO:0000313" key="4">
    <source>
        <dbReference type="EMBL" id="SMG36688.1"/>
    </source>
</evidence>
<reference evidence="5" key="1">
    <citation type="submission" date="2017-04" db="EMBL/GenBank/DDBJ databases">
        <authorList>
            <person name="Varghese N."/>
            <person name="Submissions S."/>
        </authorList>
    </citation>
    <scope>NUCLEOTIDE SEQUENCE [LARGE SCALE GENOMIC DNA]</scope>
    <source>
        <strain evidence="5">USBA 82</strain>
    </source>
</reference>
<keyword evidence="2" id="KW-0732">Signal</keyword>
<dbReference type="InterPro" id="IPR038765">
    <property type="entry name" value="Papain-like_cys_pep_sf"/>
</dbReference>
<dbReference type="EMBL" id="FXBB01000022">
    <property type="protein sequence ID" value="SMG36688.1"/>
    <property type="molecule type" value="Genomic_DNA"/>
</dbReference>
<protein>
    <submittedName>
        <fullName evidence="4">Cysteine protease, C1A family</fullName>
    </submittedName>
</protein>
<feature type="signal peptide" evidence="2">
    <location>
        <begin position="1"/>
        <end position="22"/>
    </location>
</feature>
<comment type="similarity">
    <text evidence="1">Belongs to the peptidase C1 family.</text>
</comment>
<dbReference type="SUPFAM" id="SSF54001">
    <property type="entry name" value="Cysteine proteinases"/>
    <property type="match status" value="1"/>
</dbReference>
<dbReference type="GO" id="GO:0006508">
    <property type="term" value="P:proteolysis"/>
    <property type="evidence" value="ECO:0007669"/>
    <property type="project" value="UniProtKB-KW"/>
</dbReference>
<feature type="domain" description="Peptidase C1A papain C-terminal" evidence="3">
    <location>
        <begin position="84"/>
        <end position="320"/>
    </location>
</feature>
<keyword evidence="5" id="KW-1185">Reference proteome</keyword>
<sequence length="530" mass="57928">MMIRFIALSLVASLFSAVPSWAVDKGTVAPPSQEYVQWIEAAELACITESKDRPLGDVPPRIDLSHLKGDQLSLFAAKGSLSSFPVSYDLRPTTYLSPVRNQGHFGTCWAFGSFGSLESTFKRRDGISSDFSEAHLAYFAYVDLGPDMPAFTPQEPPFGNDPIFDQGGNVWKATAILSRWTGAVKESDRPYQSVSPWPQELFPLSSDRVSSHLEQVLFLGSDFHGPSMKSAVMDYGAVAFSMVWSNDFYNVSTDSYYNPTGDGAGGHAVLLVGWDDHYPRGNFNLDPGSDGAWLVKNSWGEGWGDKGFFWISYKEAVFRRPALFIGASSDNFEYIYQHDPLGWVDSYGFNSDTAWFANVFQVSGDAGGWQSLEAISLYTGGANSSYTIEVWSDGTPENPRSGRRIMTPQEGTIPVPGYHTVRLKEPPYLYDGSRFSVVVKLTTPGYLFPVSIESPEEGYSDKAKAANGQSYVSSDGAIWLDMNATRPGTNVCIKAFTSKTDPPPSSGGGCNIGVNPGILLLALPMVTLIR</sequence>
<dbReference type="CDD" id="cd02619">
    <property type="entry name" value="Peptidase_C1"/>
    <property type="match status" value="1"/>
</dbReference>
<dbReference type="Gene3D" id="3.90.70.10">
    <property type="entry name" value="Cysteine proteinases"/>
    <property type="match status" value="1"/>
</dbReference>
<evidence type="ECO:0000259" key="3">
    <source>
        <dbReference type="SMART" id="SM00645"/>
    </source>
</evidence>
<accession>A0A1X7K6S8</accession>
<proteinExistence type="inferred from homology"/>
<organism evidence="4 5">
    <name type="scientific">Dethiosulfovibrio salsuginis</name>
    <dbReference type="NCBI Taxonomy" id="561720"/>
    <lineage>
        <taxon>Bacteria</taxon>
        <taxon>Thermotogati</taxon>
        <taxon>Synergistota</taxon>
        <taxon>Synergistia</taxon>
        <taxon>Synergistales</taxon>
        <taxon>Dethiosulfovibrionaceae</taxon>
        <taxon>Dethiosulfovibrio</taxon>
    </lineage>
</organism>
<dbReference type="InterPro" id="IPR025660">
    <property type="entry name" value="Pept_his_AS"/>
</dbReference>